<keyword evidence="5" id="KW-0808">Transferase</keyword>
<reference evidence="5 6" key="1">
    <citation type="submission" date="2019-07" db="EMBL/GenBank/DDBJ databases">
        <authorList>
            <person name="Kim J.K."/>
            <person name="Cheong H.-M."/>
            <person name="Choi Y."/>
            <person name="Hwang K.J."/>
            <person name="Lee S."/>
            <person name="Choi C."/>
        </authorList>
    </citation>
    <scope>NUCLEOTIDE SEQUENCE [LARGE SCALE GENOMIC DNA]</scope>
    <source>
        <strain evidence="5 6">KS 22</strain>
    </source>
</reference>
<dbReference type="GO" id="GO:0016747">
    <property type="term" value="F:acyltransferase activity, transferring groups other than amino-acyl groups"/>
    <property type="evidence" value="ECO:0007669"/>
    <property type="project" value="InterPro"/>
</dbReference>
<dbReference type="InterPro" id="IPR002656">
    <property type="entry name" value="Acyl_transf_3_dom"/>
</dbReference>
<dbReference type="Pfam" id="PF01757">
    <property type="entry name" value="Acyl_transf_3"/>
    <property type="match status" value="1"/>
</dbReference>
<name>A0A7G5C201_9BACL</name>
<gene>
    <name evidence="5" type="ORF">FPL14_20165</name>
</gene>
<evidence type="ECO:0000256" key="1">
    <source>
        <dbReference type="ARBA" id="ARBA00004370"/>
    </source>
</evidence>
<accession>A0A7G5C201</accession>
<evidence type="ECO:0000256" key="2">
    <source>
        <dbReference type="ARBA" id="ARBA00007400"/>
    </source>
</evidence>
<dbReference type="KEGG" id="cchl:FPL14_20165"/>
<keyword evidence="3" id="KW-0472">Membrane</keyword>
<keyword evidence="3" id="KW-0812">Transmembrane</keyword>
<evidence type="ECO:0000259" key="4">
    <source>
        <dbReference type="Pfam" id="PF01757"/>
    </source>
</evidence>
<dbReference type="AlphaFoldDB" id="A0A7G5C201"/>
<evidence type="ECO:0000256" key="3">
    <source>
        <dbReference type="SAM" id="Phobius"/>
    </source>
</evidence>
<keyword evidence="5" id="KW-0012">Acyltransferase</keyword>
<keyword evidence="3" id="KW-1133">Transmembrane helix</keyword>
<evidence type="ECO:0000313" key="6">
    <source>
        <dbReference type="Proteomes" id="UP000515679"/>
    </source>
</evidence>
<organism evidence="5 6">
    <name type="scientific">Cohnella cholangitidis</name>
    <dbReference type="NCBI Taxonomy" id="2598458"/>
    <lineage>
        <taxon>Bacteria</taxon>
        <taxon>Bacillati</taxon>
        <taxon>Bacillota</taxon>
        <taxon>Bacilli</taxon>
        <taxon>Bacillales</taxon>
        <taxon>Paenibacillaceae</taxon>
        <taxon>Cohnella</taxon>
    </lineage>
</organism>
<proteinExistence type="inferred from homology"/>
<evidence type="ECO:0000313" key="5">
    <source>
        <dbReference type="EMBL" id="QMV43235.1"/>
    </source>
</evidence>
<comment type="subcellular location">
    <subcellularLocation>
        <location evidence="1">Membrane</location>
    </subcellularLocation>
</comment>
<sequence>MRFRGENPSLRGKADKKMKERFVQLDALRGLASLAVLFSHILLITGPSSMGYVVYALLTRTYSPFQIFVNGNGAVVLFFVLSGFVLSLPF</sequence>
<protein>
    <submittedName>
        <fullName evidence="5">Acyltransferase family protein</fullName>
    </submittedName>
</protein>
<feature type="domain" description="Acyltransferase 3" evidence="4">
    <location>
        <begin position="24"/>
        <end position="87"/>
    </location>
</feature>
<dbReference type="EMBL" id="CP041969">
    <property type="protein sequence ID" value="QMV43235.1"/>
    <property type="molecule type" value="Genomic_DNA"/>
</dbReference>
<comment type="similarity">
    <text evidence="2">Belongs to the acyltransferase 3 family.</text>
</comment>
<keyword evidence="6" id="KW-1185">Reference proteome</keyword>
<feature type="transmembrane region" description="Helical" evidence="3">
    <location>
        <begin position="65"/>
        <end position="88"/>
    </location>
</feature>
<dbReference type="Proteomes" id="UP000515679">
    <property type="component" value="Chromosome"/>
</dbReference>